<dbReference type="SUPFAM" id="SSF56935">
    <property type="entry name" value="Porins"/>
    <property type="match status" value="1"/>
</dbReference>
<dbReference type="Proteomes" id="UP000443582">
    <property type="component" value="Unassembled WGS sequence"/>
</dbReference>
<evidence type="ECO:0000313" key="2">
    <source>
        <dbReference type="EMBL" id="RZF20555.1"/>
    </source>
</evidence>
<feature type="signal peptide" evidence="1">
    <location>
        <begin position="1"/>
        <end position="20"/>
    </location>
</feature>
<dbReference type="Gene3D" id="2.40.160.20">
    <property type="match status" value="1"/>
</dbReference>
<organism evidence="2 3">
    <name type="scientific">Halobacteriovorax vibrionivorans</name>
    <dbReference type="NCBI Taxonomy" id="2152716"/>
    <lineage>
        <taxon>Bacteria</taxon>
        <taxon>Pseudomonadati</taxon>
        <taxon>Bdellovibrionota</taxon>
        <taxon>Bacteriovoracia</taxon>
        <taxon>Bacteriovoracales</taxon>
        <taxon>Halobacteriovoraceae</taxon>
        <taxon>Halobacteriovorax</taxon>
    </lineage>
</organism>
<keyword evidence="1" id="KW-0732">Signal</keyword>
<gene>
    <name evidence="2" type="ORF">DAY19_11255</name>
</gene>
<accession>A0ABY0IDI8</accession>
<evidence type="ECO:0000256" key="1">
    <source>
        <dbReference type="SAM" id="SignalP"/>
    </source>
</evidence>
<evidence type="ECO:0008006" key="4">
    <source>
        <dbReference type="Google" id="ProtNLM"/>
    </source>
</evidence>
<name>A0ABY0IDI8_9BACT</name>
<reference evidence="3" key="1">
    <citation type="journal article" date="2019" name="Int. J. Syst. Evol. Microbiol.">
        <title>Halobacteriovorax valvorus sp. nov., a novel prokaryotic predator isolated from coastal seawater of China.</title>
        <authorList>
            <person name="Chen M.-X."/>
        </authorList>
    </citation>
    <scope>NUCLEOTIDE SEQUENCE [LARGE SCALE GENOMIC DNA]</scope>
    <source>
        <strain evidence="3">BL9</strain>
    </source>
</reference>
<comment type="caution">
    <text evidence="2">The sequence shown here is derived from an EMBL/GenBank/DDBJ whole genome shotgun (WGS) entry which is preliminary data.</text>
</comment>
<protein>
    <recommendedName>
        <fullName evidence="4">Porin</fullName>
    </recommendedName>
</protein>
<dbReference type="EMBL" id="QDKL01000003">
    <property type="protein sequence ID" value="RZF20555.1"/>
    <property type="molecule type" value="Genomic_DNA"/>
</dbReference>
<feature type="chain" id="PRO_5046799206" description="Porin" evidence="1">
    <location>
        <begin position="21"/>
        <end position="384"/>
    </location>
</feature>
<dbReference type="RefSeq" id="WP_115362485.1">
    <property type="nucleotide sequence ID" value="NZ_QDKL01000003.1"/>
</dbReference>
<evidence type="ECO:0000313" key="3">
    <source>
        <dbReference type="Proteomes" id="UP000443582"/>
    </source>
</evidence>
<sequence>MFKKSLFLSLLLLSSFNSLAVNYNVKAFLVLDLLTLEKVGDDSTKAEMGYGTADVKFYFNHNEWSAKFKLDIDAVEEAGTTVDLMEEAVLSYRFNNNWKLTGGKGKVPFYTMHFGISERNMMDGGYLTQTYSSMRAGYFKRKYLLTLRYGGWRQGQIHDVTFFGSNQMARRDRDDESRPYLPNGDDEISYDTERTFNTNFQKGFAYKGRIIPSRNHEIIFGAFSYWRDIDPKEDYGFSLAYQFENRDWSVWTEALYGYWSAHPNDRYTKLRQESYNAQLGFLYRLADKWNVGINLEYSFVTDRAHDRNDYPADFGQSNFNDGNLRHVSLYKADIGAQYQVGRNVQLNGGILIERQIDEETSTNVFGNPEKTNAYALNFSLTTWL</sequence>
<keyword evidence="3" id="KW-1185">Reference proteome</keyword>
<proteinExistence type="predicted"/>